<dbReference type="EMBL" id="CP076680">
    <property type="protein sequence ID" value="QWU99639.1"/>
    <property type="molecule type" value="Genomic_DNA"/>
</dbReference>
<dbReference type="KEGG" id="fsr:KQR59_01800"/>
<organism evidence="1 2">
    <name type="scientific">Francisella salimarina</name>
    <dbReference type="NCBI Taxonomy" id="2599927"/>
    <lineage>
        <taxon>Bacteria</taxon>
        <taxon>Pseudomonadati</taxon>
        <taxon>Pseudomonadota</taxon>
        <taxon>Gammaproteobacteria</taxon>
        <taxon>Thiotrichales</taxon>
        <taxon>Francisellaceae</taxon>
        <taxon>Francisella</taxon>
    </lineage>
</organism>
<sequence>MSDKIITSSEIIEMAWCDKTSFDAIKNITGLSEPQVIKIMRNNLKPSSFRLWRKRVSGRAAKHQKKLNHTNASSLV</sequence>
<accession>A0AAJ4NPJ4</accession>
<proteinExistence type="predicted"/>
<name>A0AAJ4NPJ4_9GAMM</name>
<protein>
    <submittedName>
        <fullName evidence="1">TIGR03643 family protein</fullName>
    </submittedName>
</protein>
<reference evidence="1 2" key="1">
    <citation type="submission" date="2021-06" db="EMBL/GenBank/DDBJ databases">
        <title>Ulceroglandular infection and bacteremia caused by Francisella salimarina in an immunocompromised patient, France.</title>
        <authorList>
            <person name="Hennebique A."/>
            <person name="Caspar Y."/>
            <person name="Maurin M."/>
            <person name="Boisset S."/>
            <person name="Pelloux I."/>
            <person name="Gallego-Hernanz M.P."/>
            <person name="Burucoa C."/>
            <person name="Cazenave-Roblot F."/>
            <person name="Plouzeau C."/>
            <person name="Rammaert B."/>
        </authorList>
    </citation>
    <scope>NUCLEOTIDE SEQUENCE [LARGE SCALE GENOMIC DNA]</scope>
    <source>
        <strain evidence="1 2">CHUGA-F75</strain>
    </source>
</reference>
<gene>
    <name evidence="1" type="ORF">KQR59_01800</name>
</gene>
<evidence type="ECO:0000313" key="1">
    <source>
        <dbReference type="EMBL" id="QWU99639.1"/>
    </source>
</evidence>
<keyword evidence="2" id="KW-1185">Reference proteome</keyword>
<dbReference type="Pfam" id="PF10985">
    <property type="entry name" value="DUF2805"/>
    <property type="match status" value="1"/>
</dbReference>
<dbReference type="NCBIfam" id="TIGR03643">
    <property type="entry name" value="TIGR03643 family protein"/>
    <property type="match status" value="1"/>
</dbReference>
<dbReference type="AlphaFoldDB" id="A0AAJ4NPJ4"/>
<dbReference type="RefSeq" id="WP_216692356.1">
    <property type="nucleotide sequence ID" value="NZ_CP076680.1"/>
</dbReference>
<dbReference type="InterPro" id="IPR019882">
    <property type="entry name" value="CHP03643"/>
</dbReference>
<dbReference type="Proteomes" id="UP000683421">
    <property type="component" value="Chromosome"/>
</dbReference>
<evidence type="ECO:0000313" key="2">
    <source>
        <dbReference type="Proteomes" id="UP000683421"/>
    </source>
</evidence>